<dbReference type="EMBL" id="CAJA01000483">
    <property type="protein sequence ID" value="CCH75232.1"/>
    <property type="molecule type" value="Genomic_DNA"/>
</dbReference>
<dbReference type="PANTHER" id="PTHR33973:SF4">
    <property type="entry name" value="OS07G0153300 PROTEIN"/>
    <property type="match status" value="1"/>
</dbReference>
<dbReference type="InterPro" id="IPR010775">
    <property type="entry name" value="DUF1365"/>
</dbReference>
<dbReference type="AlphaFoldDB" id="W6K196"/>
<dbReference type="STRING" id="1193182.BN11_580010"/>
<evidence type="ECO:0000313" key="2">
    <source>
        <dbReference type="Proteomes" id="UP000035763"/>
    </source>
</evidence>
<protein>
    <recommendedName>
        <fullName evidence="3">DUF1365 domain-containing protein</fullName>
    </recommendedName>
</protein>
<reference evidence="1 2" key="1">
    <citation type="journal article" date="2013" name="ISME J.">
        <title>A metabolic model for members of the genus Tetrasphaera involved in enhanced biological phosphorus removal.</title>
        <authorList>
            <person name="Kristiansen R."/>
            <person name="Nguyen H.T.T."/>
            <person name="Saunders A.M."/>
            <person name="Nielsen J.L."/>
            <person name="Wimmer R."/>
            <person name="Le V.Q."/>
            <person name="McIlroy S.J."/>
            <person name="Petrovski S."/>
            <person name="Seviour R.J."/>
            <person name="Calteau A."/>
            <person name="Nielsen K.L."/>
            <person name="Nielsen P.H."/>
        </authorList>
    </citation>
    <scope>NUCLEOTIDE SEQUENCE [LARGE SCALE GENOMIC DNA]</scope>
    <source>
        <strain evidence="1 2">Ben110</strain>
    </source>
</reference>
<sequence>MMRDTGAQLVRVRITHHRFSPIRHQVRFRGYLWLVDVAAIPRARWFAAILPRDHFGGQADSIVESLGEFLRTRGEAVRDGERVLMMTNARVAGHVFNPLTTYFGVASDGRVRWVVLEIHNTYGERHAHLLHPDRHGRAVVAKEFYVSPFFPVSGEYAVIARLERDRVVLSITLRENSIRRFAATLVGDRVPATRARLLTAMATTPLITYQVSTRIRIHGIWLWLRRLPVQIRPAHIPPEGFR</sequence>
<dbReference type="PANTHER" id="PTHR33973">
    <property type="entry name" value="OS07G0153300 PROTEIN"/>
    <property type="match status" value="1"/>
</dbReference>
<evidence type="ECO:0008006" key="3">
    <source>
        <dbReference type="Google" id="ProtNLM"/>
    </source>
</evidence>
<keyword evidence="2" id="KW-1185">Reference proteome</keyword>
<dbReference type="Pfam" id="PF07103">
    <property type="entry name" value="DUF1365"/>
    <property type="match status" value="1"/>
</dbReference>
<organism evidence="1 2">
    <name type="scientific">Nostocoides australiense Ben110</name>
    <dbReference type="NCBI Taxonomy" id="1193182"/>
    <lineage>
        <taxon>Bacteria</taxon>
        <taxon>Bacillati</taxon>
        <taxon>Actinomycetota</taxon>
        <taxon>Actinomycetes</taxon>
        <taxon>Micrococcales</taxon>
        <taxon>Intrasporangiaceae</taxon>
        <taxon>Nostocoides</taxon>
    </lineage>
</organism>
<accession>W6K196</accession>
<name>W6K196_9MICO</name>
<dbReference type="Proteomes" id="UP000035763">
    <property type="component" value="Unassembled WGS sequence"/>
</dbReference>
<gene>
    <name evidence="1" type="ORF">BN11_580010</name>
</gene>
<proteinExistence type="predicted"/>
<dbReference type="RefSeq" id="WP_201329226.1">
    <property type="nucleotide sequence ID" value="NZ_HG764815.1"/>
</dbReference>
<comment type="caution">
    <text evidence="1">The sequence shown here is derived from an EMBL/GenBank/DDBJ whole genome shotgun (WGS) entry which is preliminary data.</text>
</comment>
<evidence type="ECO:0000313" key="1">
    <source>
        <dbReference type="EMBL" id="CCH75232.1"/>
    </source>
</evidence>